<keyword evidence="2" id="KW-1185">Reference proteome</keyword>
<gene>
    <name evidence="1" type="ORF">BN1221_02163</name>
</gene>
<evidence type="ECO:0000313" key="1">
    <source>
        <dbReference type="EMBL" id="CPR16594.1"/>
    </source>
</evidence>
<dbReference type="AlphaFoldDB" id="A0A0G4JUU1"/>
<dbReference type="EMBL" id="CGIG01000001">
    <property type="protein sequence ID" value="CPR16594.1"/>
    <property type="molecule type" value="Genomic_DNA"/>
</dbReference>
<name>A0A0G4JUU1_9GAMM</name>
<proteinExistence type="predicted"/>
<protein>
    <submittedName>
        <fullName evidence="1">Uncharacterized protein</fullName>
    </submittedName>
</protein>
<organism evidence="1 2">
    <name type="scientific">Brenneria goodwinii</name>
    <dbReference type="NCBI Taxonomy" id="1109412"/>
    <lineage>
        <taxon>Bacteria</taxon>
        <taxon>Pseudomonadati</taxon>
        <taxon>Pseudomonadota</taxon>
        <taxon>Gammaproteobacteria</taxon>
        <taxon>Enterobacterales</taxon>
        <taxon>Pectobacteriaceae</taxon>
        <taxon>Brenneria</taxon>
    </lineage>
</organism>
<dbReference type="STRING" id="1109412.BN1221_02163"/>
<accession>A0A0G4JUU1</accession>
<evidence type="ECO:0000313" key="2">
    <source>
        <dbReference type="Proteomes" id="UP000044377"/>
    </source>
</evidence>
<dbReference type="Proteomes" id="UP000044377">
    <property type="component" value="Unassembled WGS sequence"/>
</dbReference>
<sequence length="37" mass="4498">MKFDVIQHFAVFSWCTGITYKNVIERLIFMEIMILFL</sequence>
<reference evidence="2" key="1">
    <citation type="submission" date="2015-01" db="EMBL/GenBank/DDBJ databases">
        <authorList>
            <person name="Paterson Steve"/>
        </authorList>
    </citation>
    <scope>NUCLEOTIDE SEQUENCE [LARGE SCALE GENOMIC DNA]</scope>
    <source>
        <strain evidence="2">OBR1</strain>
    </source>
</reference>